<dbReference type="GO" id="GO:0005886">
    <property type="term" value="C:plasma membrane"/>
    <property type="evidence" value="ECO:0007669"/>
    <property type="project" value="TreeGrafter"/>
</dbReference>
<feature type="non-terminal residue" evidence="2">
    <location>
        <position position="1"/>
    </location>
</feature>
<dbReference type="Proteomes" id="UP000023152">
    <property type="component" value="Unassembled WGS sequence"/>
</dbReference>
<feature type="transmembrane region" description="Helical" evidence="1">
    <location>
        <begin position="71"/>
        <end position="88"/>
    </location>
</feature>
<keyword evidence="3" id="KW-1185">Reference proteome</keyword>
<dbReference type="Gene3D" id="1.20.1530.20">
    <property type="match status" value="1"/>
</dbReference>
<feature type="transmembrane region" description="Helical" evidence="1">
    <location>
        <begin position="94"/>
        <end position="115"/>
    </location>
</feature>
<dbReference type="PANTHER" id="PTHR18640:SF5">
    <property type="entry name" value="SODIUM_BILE ACID COTRANSPORTER 7"/>
    <property type="match status" value="1"/>
</dbReference>
<name>X6MK60_RETFI</name>
<evidence type="ECO:0000313" key="2">
    <source>
        <dbReference type="EMBL" id="ETO13440.1"/>
    </source>
</evidence>
<feature type="transmembrane region" description="Helical" evidence="1">
    <location>
        <begin position="166"/>
        <end position="188"/>
    </location>
</feature>
<dbReference type="AlphaFoldDB" id="X6MK60"/>
<reference evidence="2 3" key="1">
    <citation type="journal article" date="2013" name="Curr. Biol.">
        <title>The Genome of the Foraminiferan Reticulomyxa filosa.</title>
        <authorList>
            <person name="Glockner G."/>
            <person name="Hulsmann N."/>
            <person name="Schleicher M."/>
            <person name="Noegel A.A."/>
            <person name="Eichinger L."/>
            <person name="Gallinger C."/>
            <person name="Pawlowski J."/>
            <person name="Sierra R."/>
            <person name="Euteneuer U."/>
            <person name="Pillet L."/>
            <person name="Moustafa A."/>
            <person name="Platzer M."/>
            <person name="Groth M."/>
            <person name="Szafranski K."/>
            <person name="Schliwa M."/>
        </authorList>
    </citation>
    <scope>NUCLEOTIDE SEQUENCE [LARGE SCALE GENOMIC DNA]</scope>
</reference>
<accession>X6MK60</accession>
<comment type="caution">
    <text evidence="2">The sequence shown here is derived from an EMBL/GenBank/DDBJ whole genome shotgun (WGS) entry which is preliminary data.</text>
</comment>
<protein>
    <submittedName>
        <fullName evidence="2">Uncharacterized protein</fullName>
    </submittedName>
</protein>
<organism evidence="2 3">
    <name type="scientific">Reticulomyxa filosa</name>
    <dbReference type="NCBI Taxonomy" id="46433"/>
    <lineage>
        <taxon>Eukaryota</taxon>
        <taxon>Sar</taxon>
        <taxon>Rhizaria</taxon>
        <taxon>Retaria</taxon>
        <taxon>Foraminifera</taxon>
        <taxon>Monothalamids</taxon>
        <taxon>Reticulomyxidae</taxon>
        <taxon>Reticulomyxa</taxon>
    </lineage>
</organism>
<dbReference type="PANTHER" id="PTHR18640">
    <property type="entry name" value="SOLUTE CARRIER FAMILY 10 MEMBER 7"/>
    <property type="match status" value="1"/>
</dbReference>
<sequence length="207" mass="23779">KKKKKKKEVFITPPMVTWIIGQDVAVDIGTQLIDLALKVVTPFIVGQIARNSHPRAVEYIDRYLRPYSSKIVDVLVFVIVAMVIANSMCSHAHAAWQDVIGLLFVCLFLHIFVFIISYELPKYLWRWKFSWEDRIAIAFCSSQKSITIGVVMYTDMYGNGSELALYILPLMIYFPIFTVLDGFIAQYIKKQYEKQRDVDLLADAIGD</sequence>
<feature type="transmembrane region" description="Helical" evidence="1">
    <location>
        <begin position="135"/>
        <end position="154"/>
    </location>
</feature>
<keyword evidence="1" id="KW-1133">Transmembrane helix</keyword>
<gene>
    <name evidence="2" type="ORF">RFI_23935</name>
</gene>
<evidence type="ECO:0000256" key="1">
    <source>
        <dbReference type="SAM" id="Phobius"/>
    </source>
</evidence>
<dbReference type="InterPro" id="IPR038770">
    <property type="entry name" value="Na+/solute_symporter_sf"/>
</dbReference>
<dbReference type="InterPro" id="IPR016833">
    <property type="entry name" value="Put_Na-Bile_cotransptr"/>
</dbReference>
<dbReference type="EMBL" id="ASPP01020600">
    <property type="protein sequence ID" value="ETO13440.1"/>
    <property type="molecule type" value="Genomic_DNA"/>
</dbReference>
<keyword evidence="1" id="KW-0812">Transmembrane</keyword>
<keyword evidence="1" id="KW-0472">Membrane</keyword>
<dbReference type="Pfam" id="PF13593">
    <property type="entry name" value="SBF_like"/>
    <property type="match status" value="1"/>
</dbReference>
<dbReference type="OrthoDB" id="188035at2759"/>
<evidence type="ECO:0000313" key="3">
    <source>
        <dbReference type="Proteomes" id="UP000023152"/>
    </source>
</evidence>
<proteinExistence type="predicted"/>